<dbReference type="GO" id="GO:0006811">
    <property type="term" value="P:monoatomic ion transport"/>
    <property type="evidence" value="ECO:0007669"/>
    <property type="project" value="UniProtKB-KW"/>
</dbReference>
<dbReference type="InterPro" id="IPR050369">
    <property type="entry name" value="RBOH/FRE"/>
</dbReference>
<feature type="transmembrane region" description="Helical" evidence="8">
    <location>
        <begin position="284"/>
        <end position="302"/>
    </location>
</feature>
<evidence type="ECO:0000256" key="1">
    <source>
        <dbReference type="ARBA" id="ARBA00004141"/>
    </source>
</evidence>
<name>A0A9P5SMG0_9FUNG</name>
<dbReference type="InterPro" id="IPR017938">
    <property type="entry name" value="Riboflavin_synthase-like_b-brl"/>
</dbReference>
<feature type="transmembrane region" description="Helical" evidence="8">
    <location>
        <begin position="344"/>
        <end position="365"/>
    </location>
</feature>
<keyword evidence="5" id="KW-0406">Ion transport</keyword>
<evidence type="ECO:0000256" key="4">
    <source>
        <dbReference type="ARBA" id="ARBA00023002"/>
    </source>
</evidence>
<feature type="transmembrane region" description="Helical" evidence="8">
    <location>
        <begin position="9"/>
        <end position="28"/>
    </location>
</feature>
<dbReference type="InterPro" id="IPR013112">
    <property type="entry name" value="FAD-bd_8"/>
</dbReference>
<evidence type="ECO:0000256" key="2">
    <source>
        <dbReference type="ARBA" id="ARBA00022692"/>
    </source>
</evidence>
<comment type="subcellular location">
    <subcellularLocation>
        <location evidence="1">Membrane</location>
        <topology evidence="1">Multi-pass membrane protein</topology>
    </subcellularLocation>
</comment>
<evidence type="ECO:0000259" key="9">
    <source>
        <dbReference type="PROSITE" id="PS51384"/>
    </source>
</evidence>
<dbReference type="SFLD" id="SFLDS00052">
    <property type="entry name" value="Ferric_Reductase_Domain"/>
    <property type="match status" value="1"/>
</dbReference>
<evidence type="ECO:0000313" key="10">
    <source>
        <dbReference type="EMBL" id="KAF9330165.1"/>
    </source>
</evidence>
<dbReference type="InterPro" id="IPR017927">
    <property type="entry name" value="FAD-bd_FR_type"/>
</dbReference>
<dbReference type="PANTHER" id="PTHR11972:SF69">
    <property type="entry name" value="FERRIC REDUCTION OXIDASE 6-RELATED"/>
    <property type="match status" value="1"/>
</dbReference>
<feature type="transmembrane region" description="Helical" evidence="8">
    <location>
        <begin position="191"/>
        <end position="210"/>
    </location>
</feature>
<feature type="region of interest" description="Disordered" evidence="7">
    <location>
        <begin position="553"/>
        <end position="582"/>
    </location>
</feature>
<feature type="transmembrane region" description="Helical" evidence="8">
    <location>
        <begin position="230"/>
        <end position="250"/>
    </location>
</feature>
<keyword evidence="11" id="KW-1185">Reference proteome</keyword>
<keyword evidence="2 8" id="KW-0812">Transmembrane</keyword>
<feature type="transmembrane region" description="Helical" evidence="8">
    <location>
        <begin position="645"/>
        <end position="664"/>
    </location>
</feature>
<comment type="caution">
    <text evidence="10">The sequence shown here is derived from an EMBL/GenBank/DDBJ whole genome shotgun (WGS) entry which is preliminary data.</text>
</comment>
<dbReference type="PROSITE" id="PS51384">
    <property type="entry name" value="FAD_FR"/>
    <property type="match status" value="1"/>
</dbReference>
<proteinExistence type="predicted"/>
<feature type="transmembrane region" description="Helical" evidence="8">
    <location>
        <begin position="692"/>
        <end position="717"/>
    </location>
</feature>
<sequence>MAISLPKINWFYVFISICIAVPVGYGFADHELTWERKIKANYYIGERDTYVLGACLLPSALGHLATIWGHYFRAEREFQHSIAKVTTPASVNQKISLWERHIFWGYTVKYWILVAVTVLLNLTWFIFPMIMGTPDMIKRFGHLGGISRQVGNASGYTVVACCGMILFLVLRRSMLHAIGFTYSEIIPLHRWLGAAIVGWSTIHTAGYMIFLGSEGRLQSDINFYDKSRGTLNMMGVFAYGAVCILGLGAIPWVRRRFYLVFLSTHRFFTAVFFIGMITHYPSPMLWYYLLPSIVLFLVDRFVPKIIQARTIEPEATCTFNSDADIMRMTFVSREPMKPYYPGDYISVQIPMISTVYHPFTIASYWPEDPYTMTLYIRTFEDSKLSWTCALARLCGNEDKRIRVKANVDGVFGDRRHDYLKSETMIIFVAGAAITTFMSLIKAIAAQIAASKEPLRMQLHLICTFRTRSELHAYGSFLHQITRDPRFTSWLHVEIFVSRPDKPQTLMGAHAHVVKNDIMVPSNKAKKEKKKRFASLKRTGTILKRALSGRTIVASTTENEKAPSVESSEDTAANSKESSIRRSGSVHTVVGLEDIAEEAINEKGVVTTQEPLSAAAPTREMTYHEHALPTFQASHSTSVSTRLAKLDLLATFIMIAVPTAAWIAARTVPWEGPSNWCPTTKLKGTYVSANCRWTYAMIPGVIQIVVSSIAGYISLWLARKVLMRRGRDVEKGMPYPDLDVEEDKNLSVQDGNWDEGDVVYSKGRLDVKKAIQGFVDAGVGKKEKGTGLVAVFGGGPDGFVDMVEKQTKAANWTVDFHRETWAP</sequence>
<feature type="compositionally biased region" description="Polar residues" evidence="7">
    <location>
        <begin position="569"/>
        <end position="582"/>
    </location>
</feature>
<feature type="transmembrane region" description="Helical" evidence="8">
    <location>
        <begin position="50"/>
        <end position="72"/>
    </location>
</feature>
<feature type="transmembrane region" description="Helical" evidence="8">
    <location>
        <begin position="257"/>
        <end position="278"/>
    </location>
</feature>
<reference evidence="10" key="1">
    <citation type="journal article" date="2020" name="Fungal Divers.">
        <title>Resolving the Mortierellaceae phylogeny through synthesis of multi-gene phylogenetics and phylogenomics.</title>
        <authorList>
            <person name="Vandepol N."/>
            <person name="Liber J."/>
            <person name="Desiro A."/>
            <person name="Na H."/>
            <person name="Kennedy M."/>
            <person name="Barry K."/>
            <person name="Grigoriev I.V."/>
            <person name="Miller A.N."/>
            <person name="O'Donnell K."/>
            <person name="Stajich J.E."/>
            <person name="Bonito G."/>
        </authorList>
    </citation>
    <scope>NUCLEOTIDE SEQUENCE</scope>
    <source>
        <strain evidence="10">NVP1</strain>
    </source>
</reference>
<protein>
    <recommendedName>
        <fullName evidence="9">FAD-binding FR-type domain-containing protein</fullName>
    </recommendedName>
</protein>
<keyword evidence="5" id="KW-0813">Transport</keyword>
<feature type="transmembrane region" description="Helical" evidence="8">
    <location>
        <begin position="150"/>
        <end position="170"/>
    </location>
</feature>
<evidence type="ECO:0000256" key="7">
    <source>
        <dbReference type="SAM" id="MobiDB-lite"/>
    </source>
</evidence>
<feature type="domain" description="FAD-binding FR-type" evidence="9">
    <location>
        <begin position="303"/>
        <end position="417"/>
    </location>
</feature>
<organism evidence="10 11">
    <name type="scientific">Podila minutissima</name>
    <dbReference type="NCBI Taxonomy" id="64525"/>
    <lineage>
        <taxon>Eukaryota</taxon>
        <taxon>Fungi</taxon>
        <taxon>Fungi incertae sedis</taxon>
        <taxon>Mucoromycota</taxon>
        <taxon>Mortierellomycotina</taxon>
        <taxon>Mortierellomycetes</taxon>
        <taxon>Mortierellales</taxon>
        <taxon>Mortierellaceae</taxon>
        <taxon>Podila</taxon>
    </lineage>
</organism>
<dbReference type="GO" id="GO:0005886">
    <property type="term" value="C:plasma membrane"/>
    <property type="evidence" value="ECO:0007669"/>
    <property type="project" value="TreeGrafter"/>
</dbReference>
<evidence type="ECO:0000313" key="11">
    <source>
        <dbReference type="Proteomes" id="UP000696485"/>
    </source>
</evidence>
<dbReference type="AlphaFoldDB" id="A0A9P5SMG0"/>
<dbReference type="Pfam" id="PF01794">
    <property type="entry name" value="Ferric_reduct"/>
    <property type="match status" value="1"/>
</dbReference>
<gene>
    <name evidence="10" type="ORF">BG006_006858</name>
</gene>
<evidence type="ECO:0000256" key="3">
    <source>
        <dbReference type="ARBA" id="ARBA00022989"/>
    </source>
</evidence>
<keyword evidence="6 8" id="KW-0472">Membrane</keyword>
<feature type="transmembrane region" description="Helical" evidence="8">
    <location>
        <begin position="424"/>
        <end position="449"/>
    </location>
</feature>
<dbReference type="CDD" id="cd06186">
    <property type="entry name" value="NOX_Duox_like_FAD_NADP"/>
    <property type="match status" value="1"/>
</dbReference>
<dbReference type="PANTHER" id="PTHR11972">
    <property type="entry name" value="NADPH OXIDASE"/>
    <property type="match status" value="1"/>
</dbReference>
<dbReference type="InterPro" id="IPR039261">
    <property type="entry name" value="FNR_nucleotide-bd"/>
</dbReference>
<evidence type="ECO:0000256" key="6">
    <source>
        <dbReference type="ARBA" id="ARBA00023136"/>
    </source>
</evidence>
<keyword evidence="4" id="KW-0560">Oxidoreductase</keyword>
<dbReference type="Proteomes" id="UP000696485">
    <property type="component" value="Unassembled WGS sequence"/>
</dbReference>
<dbReference type="InterPro" id="IPR013130">
    <property type="entry name" value="Fe3_Rdtase_TM_dom"/>
</dbReference>
<dbReference type="Pfam" id="PF08022">
    <property type="entry name" value="FAD_binding_8"/>
    <property type="match status" value="1"/>
</dbReference>
<dbReference type="GO" id="GO:0016491">
    <property type="term" value="F:oxidoreductase activity"/>
    <property type="evidence" value="ECO:0007669"/>
    <property type="project" value="UniProtKB-KW"/>
</dbReference>
<evidence type="ECO:0000256" key="5">
    <source>
        <dbReference type="ARBA" id="ARBA00023065"/>
    </source>
</evidence>
<dbReference type="EMBL" id="JAAAUY010000417">
    <property type="protein sequence ID" value="KAF9330165.1"/>
    <property type="molecule type" value="Genomic_DNA"/>
</dbReference>
<accession>A0A9P5SMG0</accession>
<evidence type="ECO:0000256" key="8">
    <source>
        <dbReference type="SAM" id="Phobius"/>
    </source>
</evidence>
<feature type="transmembrane region" description="Helical" evidence="8">
    <location>
        <begin position="110"/>
        <end position="130"/>
    </location>
</feature>
<keyword evidence="3 8" id="KW-1133">Transmembrane helix</keyword>
<dbReference type="SFLD" id="SFLDG01168">
    <property type="entry name" value="Ferric_reductase_subgroup_(FRE"/>
    <property type="match status" value="1"/>
</dbReference>
<dbReference type="SUPFAM" id="SSF63380">
    <property type="entry name" value="Riboflavin synthase domain-like"/>
    <property type="match status" value="1"/>
</dbReference>
<dbReference type="Gene3D" id="3.40.50.80">
    <property type="entry name" value="Nucleotide-binding domain of ferredoxin-NADP reductase (FNR) module"/>
    <property type="match status" value="1"/>
</dbReference>